<evidence type="ECO:0000256" key="1">
    <source>
        <dbReference type="SAM" id="MobiDB-lite"/>
    </source>
</evidence>
<dbReference type="STRING" id="1774969.AUC69_03015"/>
<proteinExistence type="predicted"/>
<protein>
    <recommendedName>
        <fullName evidence="5">DUF5132 domain-containing protein</fullName>
    </recommendedName>
</protein>
<dbReference type="RefSeq" id="WP_069442740.1">
    <property type="nucleotide sequence ID" value="NZ_LPWF01000035.1"/>
</dbReference>
<dbReference type="EMBL" id="LPWF01000035">
    <property type="protein sequence ID" value="ODR94798.1"/>
    <property type="molecule type" value="Genomic_DNA"/>
</dbReference>
<organism evidence="3 4">
    <name type="scientific">Methyloceanibacter superfactus</name>
    <dbReference type="NCBI Taxonomy" id="1774969"/>
    <lineage>
        <taxon>Bacteria</taxon>
        <taxon>Pseudomonadati</taxon>
        <taxon>Pseudomonadota</taxon>
        <taxon>Alphaproteobacteria</taxon>
        <taxon>Hyphomicrobiales</taxon>
        <taxon>Hyphomicrobiaceae</taxon>
        <taxon>Methyloceanibacter</taxon>
    </lineage>
</organism>
<evidence type="ECO:0000256" key="2">
    <source>
        <dbReference type="SAM" id="SignalP"/>
    </source>
</evidence>
<gene>
    <name evidence="3" type="ORF">AUC69_03015</name>
</gene>
<accession>A0A1E3VMP1</accession>
<evidence type="ECO:0000313" key="4">
    <source>
        <dbReference type="Proteomes" id="UP000094472"/>
    </source>
</evidence>
<sequence length="104" mass="10426">MFPFGLAVGFVAGAATAVLFAPQIAQQARPVAKAAVKAALAALHEVQVRGAEVAEAAEDLYAEAKAEVNQETAEAASPDAATQDEATRAAAQAPEANRPPSAAA</sequence>
<feature type="region of interest" description="Disordered" evidence="1">
    <location>
        <begin position="65"/>
        <end position="104"/>
    </location>
</feature>
<feature type="chain" id="PRO_5009138382" description="DUF5132 domain-containing protein" evidence="2">
    <location>
        <begin position="18"/>
        <end position="104"/>
    </location>
</feature>
<feature type="compositionally biased region" description="Low complexity" evidence="1">
    <location>
        <begin position="79"/>
        <end position="104"/>
    </location>
</feature>
<evidence type="ECO:0000313" key="3">
    <source>
        <dbReference type="EMBL" id="ODR94798.1"/>
    </source>
</evidence>
<dbReference type="AlphaFoldDB" id="A0A1E3VMP1"/>
<keyword evidence="2" id="KW-0732">Signal</keyword>
<evidence type="ECO:0008006" key="5">
    <source>
        <dbReference type="Google" id="ProtNLM"/>
    </source>
</evidence>
<keyword evidence="4" id="KW-1185">Reference proteome</keyword>
<reference evidence="3 4" key="1">
    <citation type="journal article" date="2016" name="Environ. Microbiol.">
        <title>New Methyloceanibacter diversity from North Sea sediments includes methanotroph containing solely the soluble methane monooxygenase.</title>
        <authorList>
            <person name="Vekeman B."/>
            <person name="Kerckhof F.M."/>
            <person name="Cremers G."/>
            <person name="de Vos P."/>
            <person name="Vandamme P."/>
            <person name="Boon N."/>
            <person name="Op den Camp H.J."/>
            <person name="Heylen K."/>
        </authorList>
    </citation>
    <scope>NUCLEOTIDE SEQUENCE [LARGE SCALE GENOMIC DNA]</scope>
    <source>
        <strain evidence="3 4">R-67175</strain>
    </source>
</reference>
<comment type="caution">
    <text evidence="3">The sequence shown here is derived from an EMBL/GenBank/DDBJ whole genome shotgun (WGS) entry which is preliminary data.</text>
</comment>
<feature type="signal peptide" evidence="2">
    <location>
        <begin position="1"/>
        <end position="17"/>
    </location>
</feature>
<name>A0A1E3VMP1_9HYPH</name>
<dbReference type="Proteomes" id="UP000094472">
    <property type="component" value="Unassembled WGS sequence"/>
</dbReference>